<dbReference type="OrthoDB" id="5149991at2"/>
<evidence type="ECO:0000313" key="1">
    <source>
        <dbReference type="EMBL" id="MPV88386.1"/>
    </source>
</evidence>
<gene>
    <name evidence="1" type="ORF">GB882_06880</name>
</gene>
<organism evidence="1 2">
    <name type="scientific">Georgenia ruanii</name>
    <dbReference type="NCBI Taxonomy" id="348442"/>
    <lineage>
        <taxon>Bacteria</taxon>
        <taxon>Bacillati</taxon>
        <taxon>Actinomycetota</taxon>
        <taxon>Actinomycetes</taxon>
        <taxon>Micrococcales</taxon>
        <taxon>Bogoriellaceae</taxon>
        <taxon>Georgenia</taxon>
    </lineage>
</organism>
<sequence length="147" mass="15808">MLLTPPHRASSARRSWIMQGISTLAASTVALAFLILLPGCAIPGGVPAREPDATGVVRLGSRPGDAALIESSDSYFEGVILLSGRPPIVRGQRDARIEASDLEPGDRVEVWVGDVCAESCPVQCEIEALRVLPWRRWRLPPAAGFLR</sequence>
<evidence type="ECO:0000313" key="2">
    <source>
        <dbReference type="Proteomes" id="UP000429644"/>
    </source>
</evidence>
<dbReference type="EMBL" id="WHPD01001499">
    <property type="protein sequence ID" value="MPV88386.1"/>
    <property type="molecule type" value="Genomic_DNA"/>
</dbReference>
<dbReference type="Proteomes" id="UP000429644">
    <property type="component" value="Unassembled WGS sequence"/>
</dbReference>
<accession>A0A7J9UUV2</accession>
<comment type="caution">
    <text evidence="1">The sequence shown here is derived from an EMBL/GenBank/DDBJ whole genome shotgun (WGS) entry which is preliminary data.</text>
</comment>
<name>A0A7J9UUV2_9MICO</name>
<proteinExistence type="predicted"/>
<keyword evidence="2" id="KW-1185">Reference proteome</keyword>
<reference evidence="1 2" key="1">
    <citation type="submission" date="2019-10" db="EMBL/GenBank/DDBJ databases">
        <title>Georgenia wutianyii sp. nov. and Georgenia yuyongxinii sp. nov. isolated from plateau pika (Ochotona curzoniae) in the Qinghai-Tibet plateau of China.</title>
        <authorList>
            <person name="Tian Z."/>
        </authorList>
    </citation>
    <scope>NUCLEOTIDE SEQUENCE [LARGE SCALE GENOMIC DNA]</scope>
    <source>
        <strain evidence="1 2">JCM 15130</strain>
    </source>
</reference>
<protein>
    <submittedName>
        <fullName evidence="1">Uncharacterized protein</fullName>
    </submittedName>
</protein>
<dbReference type="AlphaFoldDB" id="A0A7J9UUV2"/>